<name>A0AAV5VVQ5_9BILA</name>
<sequence length="126" mass="14784">STLRDCIQENCIQMRSQVSKCEPTTSTLFQNRVGEYAKVKNTEPNDNLIELAARYRTEILSDLTARYRTTIGEMEGTIRIGGLYCVLLSIKKAEMNMKWEYEVYRILNVFDDNTYMYKLQLHRPDI</sequence>
<evidence type="ECO:0000313" key="2">
    <source>
        <dbReference type="Proteomes" id="UP001432322"/>
    </source>
</evidence>
<gene>
    <name evidence="1" type="ORF">PFISCL1PPCAC_13912</name>
</gene>
<proteinExistence type="predicted"/>
<comment type="caution">
    <text evidence="1">The sequence shown here is derived from an EMBL/GenBank/DDBJ whole genome shotgun (WGS) entry which is preliminary data.</text>
</comment>
<organism evidence="1 2">
    <name type="scientific">Pristionchus fissidentatus</name>
    <dbReference type="NCBI Taxonomy" id="1538716"/>
    <lineage>
        <taxon>Eukaryota</taxon>
        <taxon>Metazoa</taxon>
        <taxon>Ecdysozoa</taxon>
        <taxon>Nematoda</taxon>
        <taxon>Chromadorea</taxon>
        <taxon>Rhabditida</taxon>
        <taxon>Rhabditina</taxon>
        <taxon>Diplogasteromorpha</taxon>
        <taxon>Diplogasteroidea</taxon>
        <taxon>Neodiplogasteridae</taxon>
        <taxon>Pristionchus</taxon>
    </lineage>
</organism>
<feature type="non-terminal residue" evidence="1">
    <location>
        <position position="126"/>
    </location>
</feature>
<dbReference type="EMBL" id="BTSY01000004">
    <property type="protein sequence ID" value="GMT22615.1"/>
    <property type="molecule type" value="Genomic_DNA"/>
</dbReference>
<evidence type="ECO:0000313" key="1">
    <source>
        <dbReference type="EMBL" id="GMT22615.1"/>
    </source>
</evidence>
<dbReference type="AlphaFoldDB" id="A0AAV5VVQ5"/>
<feature type="non-terminal residue" evidence="1">
    <location>
        <position position="1"/>
    </location>
</feature>
<reference evidence="1" key="1">
    <citation type="submission" date="2023-10" db="EMBL/GenBank/DDBJ databases">
        <title>Genome assembly of Pristionchus species.</title>
        <authorList>
            <person name="Yoshida K."/>
            <person name="Sommer R.J."/>
        </authorList>
    </citation>
    <scope>NUCLEOTIDE SEQUENCE</scope>
    <source>
        <strain evidence="1">RS5133</strain>
    </source>
</reference>
<accession>A0AAV5VVQ5</accession>
<dbReference type="Proteomes" id="UP001432322">
    <property type="component" value="Unassembled WGS sequence"/>
</dbReference>
<keyword evidence="2" id="KW-1185">Reference proteome</keyword>
<protein>
    <submittedName>
        <fullName evidence="1">Uncharacterized protein</fullName>
    </submittedName>
</protein>